<evidence type="ECO:0000313" key="1">
    <source>
        <dbReference type="EMBL" id="MBB6072357.1"/>
    </source>
</evidence>
<dbReference type="AlphaFoldDB" id="A0A841H2V0"/>
<reference evidence="1 2" key="1">
    <citation type="submission" date="2020-08" db="EMBL/GenBank/DDBJ databases">
        <title>Genomic Encyclopedia of Type Strains, Phase IV (KMG-IV): sequencing the most valuable type-strain genomes for metagenomic binning, comparative biology and taxonomic classification.</title>
        <authorList>
            <person name="Goeker M."/>
        </authorList>
    </citation>
    <scope>NUCLEOTIDE SEQUENCE [LARGE SCALE GENOMIC DNA]</scope>
    <source>
        <strain evidence="1 2">DSM 29007</strain>
    </source>
</reference>
<evidence type="ECO:0008006" key="3">
    <source>
        <dbReference type="Google" id="ProtNLM"/>
    </source>
</evidence>
<keyword evidence="2" id="KW-1185">Reference proteome</keyword>
<accession>A0A841H2V0</accession>
<name>A0A841H2V0_9BACT</name>
<dbReference type="InterPro" id="IPR052025">
    <property type="entry name" value="Xyloglucanase_GH74"/>
</dbReference>
<proteinExistence type="predicted"/>
<dbReference type="PANTHER" id="PTHR43739:SF5">
    <property type="entry name" value="EXO-ALPHA-SIALIDASE"/>
    <property type="match status" value="1"/>
</dbReference>
<dbReference type="CDD" id="cd15482">
    <property type="entry name" value="Sialidase_non-viral"/>
    <property type="match status" value="1"/>
</dbReference>
<dbReference type="InterPro" id="IPR015943">
    <property type="entry name" value="WD40/YVTN_repeat-like_dom_sf"/>
</dbReference>
<protein>
    <recommendedName>
        <fullName evidence="3">Exo-alpha-sialidase</fullName>
    </recommendedName>
</protein>
<evidence type="ECO:0000313" key="2">
    <source>
        <dbReference type="Proteomes" id="UP000582837"/>
    </source>
</evidence>
<dbReference type="Gene3D" id="2.130.10.10">
    <property type="entry name" value="YVTN repeat-like/Quinoprotein amine dehydrogenase"/>
    <property type="match status" value="1"/>
</dbReference>
<dbReference type="EMBL" id="JACHIA010000014">
    <property type="protein sequence ID" value="MBB6072357.1"/>
    <property type="molecule type" value="Genomic_DNA"/>
</dbReference>
<dbReference type="SUPFAM" id="SSF110296">
    <property type="entry name" value="Oligoxyloglucan reducing end-specific cellobiohydrolase"/>
    <property type="match status" value="1"/>
</dbReference>
<gene>
    <name evidence="1" type="ORF">HNQ61_004019</name>
</gene>
<sequence length="374" mass="41253">MAQDEAPTVLDGDVIVLAGTMKGAFVLTSDRERREWRTYGPYFRGETVYSLAFDQRGGRRRILAGTQSFHWGSVVRASDDFGATWSAPDRKNVRFPEDSGLALNNIWQLHPGPAAEPEVMYAGVEPAALFTSRDAGETWAPVEGLLNHEHRPRWQPGGGGLCLHTIVTDPADSARMGVAISTAGFYRTDDGGKSWTPRNAGVRCVFQPDQYPEFGQCVHKVVNHPSRPERLFLQNHWGLYRSDDWGDSWTDIANGVPSDFGFAMQMHPADPDTVYIIPLESDEFRCVPEARMRVYRTRDAGASWQPLTEGLPQENAYETVLRDSMTSDGGAPAGIYFGTRSGRLFGSADDGDSWRELSGVLPPIVCVRAAVVGV</sequence>
<dbReference type="GO" id="GO:0010411">
    <property type="term" value="P:xyloglucan metabolic process"/>
    <property type="evidence" value="ECO:0007669"/>
    <property type="project" value="TreeGrafter"/>
</dbReference>
<dbReference type="Proteomes" id="UP000582837">
    <property type="component" value="Unassembled WGS sequence"/>
</dbReference>
<organism evidence="1 2">
    <name type="scientific">Longimicrobium terrae</name>
    <dbReference type="NCBI Taxonomy" id="1639882"/>
    <lineage>
        <taxon>Bacteria</taxon>
        <taxon>Pseudomonadati</taxon>
        <taxon>Gemmatimonadota</taxon>
        <taxon>Longimicrobiia</taxon>
        <taxon>Longimicrobiales</taxon>
        <taxon>Longimicrobiaceae</taxon>
        <taxon>Longimicrobium</taxon>
    </lineage>
</organism>
<dbReference type="PANTHER" id="PTHR43739">
    <property type="entry name" value="XYLOGLUCANASE (EUROFUNG)"/>
    <property type="match status" value="1"/>
</dbReference>
<comment type="caution">
    <text evidence="1">The sequence shown here is derived from an EMBL/GenBank/DDBJ whole genome shotgun (WGS) entry which is preliminary data.</text>
</comment>
<dbReference type="RefSeq" id="WP_170036557.1">
    <property type="nucleotide sequence ID" value="NZ_JABDTL010000002.1"/>
</dbReference>